<organism evidence="1 2">
    <name type="scientific">Mycolicibacterium sphagni</name>
    <dbReference type="NCBI Taxonomy" id="1786"/>
    <lineage>
        <taxon>Bacteria</taxon>
        <taxon>Bacillati</taxon>
        <taxon>Actinomycetota</taxon>
        <taxon>Actinomycetes</taxon>
        <taxon>Mycobacteriales</taxon>
        <taxon>Mycobacteriaceae</taxon>
        <taxon>Mycolicibacterium</taxon>
    </lineage>
</organism>
<proteinExistence type="predicted"/>
<sequence length="80" mass="8308">MTTGDSIDGLSPAAPVDGELDRDFLSLEEFRKPPALGRFAAGEVPAWRGADEDVEPPSFSAAAGRLVELRGAARGPDALA</sequence>
<comment type="caution">
    <text evidence="1">The sequence shown here is derived from an EMBL/GenBank/DDBJ whole genome shotgun (WGS) entry which is preliminary data.</text>
</comment>
<protein>
    <submittedName>
        <fullName evidence="1">Uncharacterized protein</fullName>
    </submittedName>
</protein>
<keyword evidence="2" id="KW-1185">Reference proteome</keyword>
<dbReference type="Proteomes" id="UP000708347">
    <property type="component" value="Unassembled WGS sequence"/>
</dbReference>
<reference evidence="1 2" key="1">
    <citation type="submission" date="2019-05" db="EMBL/GenBank/DDBJ databases">
        <title>Mycolicibacterium sphagni ENV482 genome assembly.</title>
        <authorList>
            <person name="Chen W."/>
            <person name="Faulkner N.W."/>
            <person name="Hyman M.R."/>
        </authorList>
    </citation>
    <scope>NUCLEOTIDE SEQUENCE [LARGE SCALE GENOMIC DNA]</scope>
    <source>
        <strain evidence="1 2">ENV482</strain>
    </source>
</reference>
<dbReference type="EMBL" id="VBSB01000010">
    <property type="protein sequence ID" value="NTY61103.1"/>
    <property type="molecule type" value="Genomic_DNA"/>
</dbReference>
<name>A0ABX2JTS5_9MYCO</name>
<evidence type="ECO:0000313" key="1">
    <source>
        <dbReference type="EMBL" id="NTY61103.1"/>
    </source>
</evidence>
<dbReference type="RefSeq" id="WP_174398902.1">
    <property type="nucleotide sequence ID" value="NZ_VBSB01000010.1"/>
</dbReference>
<accession>A0ABX2JTS5</accession>
<gene>
    <name evidence="1" type="ORF">FEG63_16280</name>
</gene>
<evidence type="ECO:0000313" key="2">
    <source>
        <dbReference type="Proteomes" id="UP000708347"/>
    </source>
</evidence>